<dbReference type="SUPFAM" id="SSF52540">
    <property type="entry name" value="P-loop containing nucleoside triphosphate hydrolases"/>
    <property type="match status" value="2"/>
</dbReference>
<dbReference type="GO" id="GO:0004386">
    <property type="term" value="F:helicase activity"/>
    <property type="evidence" value="ECO:0007669"/>
    <property type="project" value="UniProtKB-KW"/>
</dbReference>
<dbReference type="PANTHER" id="PTHR10799">
    <property type="entry name" value="SNF2/RAD54 HELICASE FAMILY"/>
    <property type="match status" value="1"/>
</dbReference>
<name>A0A4S4NPL8_9BACT</name>
<evidence type="ECO:0000259" key="2">
    <source>
        <dbReference type="PROSITE" id="PS51192"/>
    </source>
</evidence>
<proteinExistence type="predicted"/>
<evidence type="ECO:0000313" key="5">
    <source>
        <dbReference type="Proteomes" id="UP000308528"/>
    </source>
</evidence>
<dbReference type="GO" id="GO:0016787">
    <property type="term" value="F:hydrolase activity"/>
    <property type="evidence" value="ECO:0007669"/>
    <property type="project" value="UniProtKB-KW"/>
</dbReference>
<dbReference type="RefSeq" id="WP_136457029.1">
    <property type="nucleotide sequence ID" value="NZ_SRSF01000001.1"/>
</dbReference>
<dbReference type="SMART" id="SM00487">
    <property type="entry name" value="DEXDc"/>
    <property type="match status" value="1"/>
</dbReference>
<dbReference type="OrthoDB" id="9760715at2"/>
<organism evidence="4 5">
    <name type="scientific">Neolewinella litorea</name>
    <dbReference type="NCBI Taxonomy" id="2562452"/>
    <lineage>
        <taxon>Bacteria</taxon>
        <taxon>Pseudomonadati</taxon>
        <taxon>Bacteroidota</taxon>
        <taxon>Saprospiria</taxon>
        <taxon>Saprospirales</taxon>
        <taxon>Lewinellaceae</taxon>
        <taxon>Neolewinella</taxon>
    </lineage>
</organism>
<dbReference type="CDD" id="cd18793">
    <property type="entry name" value="SF2_C_SNF"/>
    <property type="match status" value="1"/>
</dbReference>
<dbReference type="GO" id="GO:0005524">
    <property type="term" value="F:ATP binding"/>
    <property type="evidence" value="ECO:0007669"/>
    <property type="project" value="InterPro"/>
</dbReference>
<dbReference type="InterPro" id="IPR049730">
    <property type="entry name" value="SNF2/RAD54-like_C"/>
</dbReference>
<dbReference type="InterPro" id="IPR038718">
    <property type="entry name" value="SNF2-like_sf"/>
</dbReference>
<comment type="caution">
    <text evidence="4">The sequence shown here is derived from an EMBL/GenBank/DDBJ whole genome shotgun (WGS) entry which is preliminary data.</text>
</comment>
<dbReference type="InterPro" id="IPR027417">
    <property type="entry name" value="P-loop_NTPase"/>
</dbReference>
<feature type="domain" description="Helicase C-terminal" evidence="3">
    <location>
        <begin position="818"/>
        <end position="976"/>
    </location>
</feature>
<keyword evidence="1" id="KW-0378">Hydrolase</keyword>
<dbReference type="SMART" id="SM00490">
    <property type="entry name" value="HELICc"/>
    <property type="match status" value="1"/>
</dbReference>
<reference evidence="4 5" key="1">
    <citation type="submission" date="2019-04" db="EMBL/GenBank/DDBJ databases">
        <title>Lewinella litorea sp. nov., isolated from a marine sand.</title>
        <authorList>
            <person name="Yoon J.-H."/>
        </authorList>
    </citation>
    <scope>NUCLEOTIDE SEQUENCE [LARGE SCALE GENOMIC DNA]</scope>
    <source>
        <strain evidence="4 5">HSMS-39</strain>
    </source>
</reference>
<dbReference type="InterPro" id="IPR014001">
    <property type="entry name" value="Helicase_ATP-bd"/>
</dbReference>
<keyword evidence="4" id="KW-0547">Nucleotide-binding</keyword>
<sequence>MRPPKAYPALQSAVLFNFFAFRTGVWLPKAYFVGLDANGRPRVVHQTATPELLATYSVAPDPPLLRALHLTAELRERAIAEHHRRGSKSRPTLAGLVAPQARERPDVLRYIHARTAELLEICRCHGYGITVNLDTRAAPPAYMVHPDDTLWMPRLSFRLTDDGLEYRLRLLAPNGTVHLVRHLDPRIITNRPAPGWVLSGRRLLRIAGMHGNGLRPFLTRDAVHIPSKEVGKYIREFMTRAARRHSLEVEGMAYEELDRPRGLHMTAVPHPFDGYYLLHVGIYYSDYCFPLGDPESLAVDFRDRPPFRLRRILRDPCAEAELLRPLYELGLEEVGEGRALSCRPEPGEYENVDWLLQHRKSLLERGVEVTLPEVEGRTFSPGRGQLEISATAGGDWLDVRGEVMADGHAIPFVKLVKNLQRGERKYPLPDGTWFLIPEDWFARYGPGLSFARLESGSVKLKRSHAPLLSAMGLEPDALPAAGETPDDFVLPTGLRAVLRPYQLEGVRWLVRHYHQRLGACLADDMGLGKTLQTIATLLYAKERVEAVDSAPAPAPDLFSGPADDEEFLRPLRALVVLPASLVYNWSNELEKFAPSLTVLAHVGTKRSRDPRILRRYDVLLTTYQTAQRDASLLGELDLEYIILDESQQIKNRKSKVFRALNGLPARHRISLSGTPIENSLSDLWSQMQFINPGLLRSFAFFRRSFIQPIEQHDDEAKKEQLRELVAPYLLRRTKDEVAPELPELETQVFYCEMTPAQAAAYERERSAARNALLGLPTDTGGGDYKLRVIQALTRLRQIANHPRIADADYGKGSGKFTEVAGQMDTIRRAGHKVLVFSSMVRHLHLYRAQLEADGQPYAWITGDVPTDKRAREVQRFQEDPAVRTFFISLRAGGTGLNLTAADYVFLLDPWWNPTVEDQAIARAHRIGRQGNVFARKFLTQGTLEEKIFRLQQRKKRLATEIIGGSEGLQLDPGEIDYLLG</sequence>
<dbReference type="Proteomes" id="UP000308528">
    <property type="component" value="Unassembled WGS sequence"/>
</dbReference>
<dbReference type="InterPro" id="IPR001650">
    <property type="entry name" value="Helicase_C-like"/>
</dbReference>
<dbReference type="InterPro" id="IPR000330">
    <property type="entry name" value="SNF2_N"/>
</dbReference>
<dbReference type="EMBL" id="SRSF01000001">
    <property type="protein sequence ID" value="THH41996.1"/>
    <property type="molecule type" value="Genomic_DNA"/>
</dbReference>
<keyword evidence="5" id="KW-1185">Reference proteome</keyword>
<dbReference type="AlphaFoldDB" id="A0A4S4NPL8"/>
<gene>
    <name evidence="4" type="ORF">E4021_05270</name>
</gene>
<keyword evidence="4" id="KW-0067">ATP-binding</keyword>
<dbReference type="PROSITE" id="PS51192">
    <property type="entry name" value="HELICASE_ATP_BIND_1"/>
    <property type="match status" value="1"/>
</dbReference>
<dbReference type="Gene3D" id="3.40.50.300">
    <property type="entry name" value="P-loop containing nucleotide triphosphate hydrolases"/>
    <property type="match status" value="1"/>
</dbReference>
<protein>
    <submittedName>
        <fullName evidence="4">DEAD/DEAH box helicase</fullName>
    </submittedName>
</protein>
<evidence type="ECO:0000256" key="1">
    <source>
        <dbReference type="ARBA" id="ARBA00022801"/>
    </source>
</evidence>
<evidence type="ECO:0000259" key="3">
    <source>
        <dbReference type="PROSITE" id="PS51194"/>
    </source>
</evidence>
<accession>A0A4S4NPL8</accession>
<feature type="domain" description="Helicase ATP-binding" evidence="2">
    <location>
        <begin position="510"/>
        <end position="693"/>
    </location>
</feature>
<dbReference type="Pfam" id="PF00176">
    <property type="entry name" value="SNF2-rel_dom"/>
    <property type="match status" value="1"/>
</dbReference>
<keyword evidence="4" id="KW-0347">Helicase</keyword>
<dbReference type="PROSITE" id="PS51194">
    <property type="entry name" value="HELICASE_CTER"/>
    <property type="match status" value="1"/>
</dbReference>
<evidence type="ECO:0000313" key="4">
    <source>
        <dbReference type="EMBL" id="THH41996.1"/>
    </source>
</evidence>
<dbReference type="Gene3D" id="3.40.50.10810">
    <property type="entry name" value="Tandem AAA-ATPase domain"/>
    <property type="match status" value="1"/>
</dbReference>
<dbReference type="Pfam" id="PF00271">
    <property type="entry name" value="Helicase_C"/>
    <property type="match status" value="1"/>
</dbReference>